<dbReference type="Pfam" id="PF06808">
    <property type="entry name" value="DctM"/>
    <property type="match status" value="1"/>
</dbReference>
<keyword evidence="5 7" id="KW-1133">Transmembrane helix</keyword>
<sequence>MSPTMAGFVGVLAFIVFLCLRMPIAISMGLVGLVGFSYLVTPAAAFRMMASEFYTSWANYSLSVIPMFVLMGYLAYHSGIGTRLFKFAYTVVGHLGGGLAMASQVACAIFGAVCGSSTATTATIGSIALPEMKKYHYNDSLATASVAAGGALGILIPPSAIFVIYGVSTEQSISKLFLAGITPGILLMIAYMLMIYVVNKLNPTLCPPSGEPRASGREVLASLRDGLIEVIAVFVISIGGLFLGYFTPTEAGAVGAAGVLLVTLIGRTMNWERFNHALKDTTNTTAMILFMVAGAIIFTRFLGISRIPSEIAEWVGGLALPRFFIMLIILLIYLFLGALIEMIPLILLTVPIFYPVVVGTLGYDPIWFGVIICMTVAIGVITPPVGINAYVIRGVAKDVPLGTVFRGVWPFILAAVIVTVLLIAFPQIVTTLPNYLIN</sequence>
<feature type="transmembrane region" description="Helical" evidence="7">
    <location>
        <begin position="56"/>
        <end position="76"/>
    </location>
</feature>
<organism evidence="9 10">
    <name type="scientific">Desulfosporosinus nitroreducens</name>
    <dbReference type="NCBI Taxonomy" id="2018668"/>
    <lineage>
        <taxon>Bacteria</taxon>
        <taxon>Bacillati</taxon>
        <taxon>Bacillota</taxon>
        <taxon>Clostridia</taxon>
        <taxon>Eubacteriales</taxon>
        <taxon>Desulfitobacteriaceae</taxon>
        <taxon>Desulfosporosinus</taxon>
    </lineage>
</organism>
<gene>
    <name evidence="9" type="ORF">M8H41_09075</name>
</gene>
<feature type="transmembrane region" description="Helical" evidence="7">
    <location>
        <begin position="226"/>
        <end position="246"/>
    </location>
</feature>
<keyword evidence="4 7" id="KW-0812">Transmembrane</keyword>
<feature type="transmembrane region" description="Helical" evidence="7">
    <location>
        <begin position="176"/>
        <end position="198"/>
    </location>
</feature>
<feature type="transmembrane region" description="Helical" evidence="7">
    <location>
        <begin position="404"/>
        <end position="429"/>
    </location>
</feature>
<dbReference type="PANTHER" id="PTHR33362:SF5">
    <property type="entry name" value="C4-DICARBOXYLATE TRAP TRANSPORTER LARGE PERMEASE PROTEIN DCTM"/>
    <property type="match status" value="1"/>
</dbReference>
<accession>A0ABT8QQT6</accession>
<evidence type="ECO:0000313" key="10">
    <source>
        <dbReference type="Proteomes" id="UP001176021"/>
    </source>
</evidence>
<name>A0ABT8QQT6_9FIRM</name>
<evidence type="ECO:0000259" key="8">
    <source>
        <dbReference type="Pfam" id="PF06808"/>
    </source>
</evidence>
<dbReference type="PIRSF" id="PIRSF006066">
    <property type="entry name" value="HI0050"/>
    <property type="match status" value="1"/>
</dbReference>
<protein>
    <submittedName>
        <fullName evidence="9">TRAP transporter large permease</fullName>
    </submittedName>
</protein>
<dbReference type="Proteomes" id="UP001176021">
    <property type="component" value="Unassembled WGS sequence"/>
</dbReference>
<keyword evidence="6 7" id="KW-0472">Membrane</keyword>
<evidence type="ECO:0000313" key="9">
    <source>
        <dbReference type="EMBL" id="MDO0823005.1"/>
    </source>
</evidence>
<evidence type="ECO:0000256" key="1">
    <source>
        <dbReference type="ARBA" id="ARBA00004429"/>
    </source>
</evidence>
<feature type="transmembrane region" description="Helical" evidence="7">
    <location>
        <begin position="141"/>
        <end position="164"/>
    </location>
</feature>
<evidence type="ECO:0000256" key="3">
    <source>
        <dbReference type="ARBA" id="ARBA00022519"/>
    </source>
</evidence>
<dbReference type="InterPro" id="IPR010656">
    <property type="entry name" value="DctM"/>
</dbReference>
<dbReference type="InterPro" id="IPR004681">
    <property type="entry name" value="TRAP_DctM"/>
</dbReference>
<evidence type="ECO:0000256" key="6">
    <source>
        <dbReference type="ARBA" id="ARBA00023136"/>
    </source>
</evidence>
<feature type="transmembrane region" description="Helical" evidence="7">
    <location>
        <begin position="283"/>
        <end position="302"/>
    </location>
</feature>
<evidence type="ECO:0000256" key="2">
    <source>
        <dbReference type="ARBA" id="ARBA00022475"/>
    </source>
</evidence>
<proteinExistence type="predicted"/>
<feature type="transmembrane region" description="Helical" evidence="7">
    <location>
        <begin position="253"/>
        <end position="271"/>
    </location>
</feature>
<feature type="transmembrane region" description="Helical" evidence="7">
    <location>
        <begin position="323"/>
        <end position="354"/>
    </location>
</feature>
<dbReference type="PANTHER" id="PTHR33362">
    <property type="entry name" value="SIALIC ACID TRAP TRANSPORTER PERMEASE PROTEIN SIAT-RELATED"/>
    <property type="match status" value="1"/>
</dbReference>
<evidence type="ECO:0000256" key="5">
    <source>
        <dbReference type="ARBA" id="ARBA00022989"/>
    </source>
</evidence>
<evidence type="ECO:0000256" key="7">
    <source>
        <dbReference type="SAM" id="Phobius"/>
    </source>
</evidence>
<feature type="transmembrane region" description="Helical" evidence="7">
    <location>
        <begin position="6"/>
        <end position="23"/>
    </location>
</feature>
<feature type="transmembrane region" description="Helical" evidence="7">
    <location>
        <begin position="366"/>
        <end position="392"/>
    </location>
</feature>
<keyword evidence="10" id="KW-1185">Reference proteome</keyword>
<evidence type="ECO:0000256" key="4">
    <source>
        <dbReference type="ARBA" id="ARBA00022692"/>
    </source>
</evidence>
<dbReference type="EMBL" id="JAMJEV010000006">
    <property type="protein sequence ID" value="MDO0823005.1"/>
    <property type="molecule type" value="Genomic_DNA"/>
</dbReference>
<comment type="caution">
    <text evidence="9">The sequence shown here is derived from an EMBL/GenBank/DDBJ whole genome shotgun (WGS) entry which is preliminary data.</text>
</comment>
<keyword evidence="3" id="KW-0997">Cell inner membrane</keyword>
<dbReference type="RefSeq" id="WP_252466861.1">
    <property type="nucleotide sequence ID" value="NZ_JAMHFY010000001.1"/>
</dbReference>
<reference evidence="9" key="1">
    <citation type="submission" date="2022-05" db="EMBL/GenBank/DDBJ databases">
        <title>Expanded diversity of anoxic marine methylotrophy in a Black Sea sulfate reducing microorganism.</title>
        <authorList>
            <person name="Fischer P.Q."/>
            <person name="Stams A.J.M."/>
            <person name="Villanueva L."/>
            <person name="Sousa D.Z."/>
        </authorList>
    </citation>
    <scope>NUCLEOTIDE SEQUENCE</scope>
    <source>
        <strain evidence="9">P130</strain>
    </source>
</reference>
<dbReference type="NCBIfam" id="TIGR00786">
    <property type="entry name" value="dctM"/>
    <property type="match status" value="1"/>
</dbReference>
<feature type="domain" description="TRAP C4-dicarboxylate transport system permease DctM subunit" evidence="8">
    <location>
        <begin position="12"/>
        <end position="428"/>
    </location>
</feature>
<comment type="subcellular location">
    <subcellularLocation>
        <location evidence="1">Cell inner membrane</location>
        <topology evidence="1">Multi-pass membrane protein</topology>
    </subcellularLocation>
</comment>
<keyword evidence="2" id="KW-1003">Cell membrane</keyword>